<dbReference type="EMBL" id="UGIF01000002">
    <property type="protein sequence ID" value="STP29336.1"/>
    <property type="molecule type" value="Genomic_DNA"/>
</dbReference>
<proteinExistence type="predicted"/>
<evidence type="ECO:0000313" key="3">
    <source>
        <dbReference type="EMBL" id="RCA12325.1"/>
    </source>
</evidence>
<keyword evidence="2" id="KW-0812">Transmembrane</keyword>
<dbReference type="GeneID" id="56743163"/>
<dbReference type="AlphaFoldDB" id="A0A367CI81"/>
<keyword evidence="2" id="KW-0472">Membrane</keyword>
<reference evidence="4 6" key="2">
    <citation type="submission" date="2018-06" db="EMBL/GenBank/DDBJ databases">
        <authorList>
            <consortium name="Pathogen Informatics"/>
            <person name="Doyle S."/>
        </authorList>
    </citation>
    <scope>NUCLEOTIDE SEQUENCE [LARGE SCALE GENOMIC DNA]</scope>
    <source>
        <strain evidence="4 6">NCTC8129</strain>
    </source>
</reference>
<dbReference type="Proteomes" id="UP000252797">
    <property type="component" value="Unassembled WGS sequence"/>
</dbReference>
<evidence type="ECO:0000256" key="2">
    <source>
        <dbReference type="SAM" id="Phobius"/>
    </source>
</evidence>
<dbReference type="Pfam" id="PF10112">
    <property type="entry name" value="Halogen_Hydrol"/>
    <property type="match status" value="1"/>
</dbReference>
<dbReference type="InterPro" id="IPR018770">
    <property type="entry name" value="ChloroindolylP_hydrolase"/>
</dbReference>
<accession>A0A367CI81</accession>
<protein>
    <submittedName>
        <fullName evidence="3">5-bromo-4-chloroindolyl phosphate hydrolysis protein</fullName>
    </submittedName>
</protein>
<gene>
    <name evidence="3" type="ORF">EA71_00532</name>
    <name evidence="4" type="ORF">NCTC8129_01532</name>
</gene>
<feature type="coiled-coil region" evidence="1">
    <location>
        <begin position="76"/>
        <end position="103"/>
    </location>
</feature>
<evidence type="ECO:0000313" key="4">
    <source>
        <dbReference type="EMBL" id="STP29336.1"/>
    </source>
</evidence>
<keyword evidence="2" id="KW-1133">Transmembrane helix</keyword>
<evidence type="ECO:0000313" key="6">
    <source>
        <dbReference type="Proteomes" id="UP000254070"/>
    </source>
</evidence>
<evidence type="ECO:0000256" key="1">
    <source>
        <dbReference type="SAM" id="Coils"/>
    </source>
</evidence>
<dbReference type="STRING" id="53345.LIU_03935"/>
<evidence type="ECO:0000313" key="5">
    <source>
        <dbReference type="Proteomes" id="UP000252797"/>
    </source>
</evidence>
<reference evidence="3 5" key="1">
    <citation type="submission" date="2015-06" db="EMBL/GenBank/DDBJ databases">
        <title>The Genome Sequence of Enterococcus durans 4EA1.</title>
        <authorList>
            <consortium name="The Broad Institute Genomics Platform"/>
            <consortium name="The Broad Institute Genome Sequencing Center for Infectious Disease"/>
            <person name="Earl A.M."/>
            <person name="Van Tyne D."/>
            <person name="Lebreton F."/>
            <person name="Saavedra J.T."/>
            <person name="Gilmore M.S."/>
            <person name="Manson Mcguire A."/>
            <person name="Clock S."/>
            <person name="Crupain M."/>
            <person name="Rangan U."/>
            <person name="Young S."/>
            <person name="Abouelleil A."/>
            <person name="Cao P."/>
            <person name="Chapman S.B."/>
            <person name="Griggs A."/>
            <person name="Priest M."/>
            <person name="Shea T."/>
            <person name="Wortman J."/>
            <person name="Nusbaum C."/>
            <person name="Birren B."/>
        </authorList>
    </citation>
    <scope>NUCLEOTIDE SEQUENCE [LARGE SCALE GENOMIC DNA]</scope>
    <source>
        <strain evidence="3 5">4EA1</strain>
    </source>
</reference>
<feature type="transmembrane region" description="Helical" evidence="2">
    <location>
        <begin position="27"/>
        <end position="43"/>
    </location>
</feature>
<name>A0A367CI81_9ENTE</name>
<dbReference type="EMBL" id="LEPB01000001">
    <property type="protein sequence ID" value="RCA12325.1"/>
    <property type="molecule type" value="Genomic_DNA"/>
</dbReference>
<sequence>MLKRNWRWIVALLIAFFYIRVSGYSLITLLLVVGTVFIIWGLFGSSKKKKRPAEIPDLSKELEAHYEESGMTPSEITFFRQTMNQTKTEISQLQQNMQQTAKLKSIDLRHDTVKAAKALFKELVKEPHRLHEASQFLYTHLPNLIDLTNKYIEINDHEIKNKQTYAKLEESAVIIDQLASLIAQDYQKFVSDDLDDLDVELSIAKQSLKRDNELERESNQ</sequence>
<keyword evidence="1" id="KW-0175">Coiled coil</keyword>
<organism evidence="3 5">
    <name type="scientific">Enterococcus durans</name>
    <dbReference type="NCBI Taxonomy" id="53345"/>
    <lineage>
        <taxon>Bacteria</taxon>
        <taxon>Bacillati</taxon>
        <taxon>Bacillota</taxon>
        <taxon>Bacilli</taxon>
        <taxon>Lactobacillales</taxon>
        <taxon>Enterococcaceae</taxon>
        <taxon>Enterococcus</taxon>
    </lineage>
</organism>
<dbReference type="RefSeq" id="WP_081135829.1">
    <property type="nucleotide sequence ID" value="NZ_CABGIZ010000001.1"/>
</dbReference>
<dbReference type="Proteomes" id="UP000254070">
    <property type="component" value="Unassembled WGS sequence"/>
</dbReference>